<dbReference type="EMBL" id="ATGG01000016">
    <property type="protein sequence ID" value="EPF80430.1"/>
    <property type="molecule type" value="Genomic_DNA"/>
</dbReference>
<sequence length="122" mass="14412">MINPKMLSQLSNLFKSSKATPEQLFLQEHALSFDAEQGPILNGIVLNELGFRLEYFSNRKLDRFDDLEKLFRIAPQINEKIDLELYSQRFVERLGNTEENLKELKQAIKVLNDYYVKFKRAR</sequence>
<protein>
    <submittedName>
        <fullName evidence="2">Uncharacterized protein</fullName>
    </submittedName>
</protein>
<evidence type="ECO:0000256" key="1">
    <source>
        <dbReference type="SAM" id="Coils"/>
    </source>
</evidence>
<organism evidence="2 3">
    <name type="scientific">Acinetobacter gyllenbergii CIP 110306 = MTCC 11365</name>
    <dbReference type="NCBI Taxonomy" id="1217657"/>
    <lineage>
        <taxon>Bacteria</taxon>
        <taxon>Pseudomonadati</taxon>
        <taxon>Pseudomonadota</taxon>
        <taxon>Gammaproteobacteria</taxon>
        <taxon>Moraxellales</taxon>
        <taxon>Moraxellaceae</taxon>
        <taxon>Acinetobacter</taxon>
    </lineage>
</organism>
<name>A0A829HHE6_9GAMM</name>
<evidence type="ECO:0000313" key="3">
    <source>
        <dbReference type="Proteomes" id="UP000014523"/>
    </source>
</evidence>
<comment type="caution">
    <text evidence="2">The sequence shown here is derived from an EMBL/GenBank/DDBJ whole genome shotgun (WGS) entry which is preliminary data.</text>
</comment>
<keyword evidence="1" id="KW-0175">Coiled coil</keyword>
<dbReference type="AlphaFoldDB" id="A0A829HHE6"/>
<gene>
    <name evidence="2" type="ORF">F957_02090</name>
</gene>
<reference evidence="2 3" key="1">
    <citation type="submission" date="2013-06" db="EMBL/GenBank/DDBJ databases">
        <title>The Genome Sequence of Acinetobacter gyllenbergii CIP 110306.</title>
        <authorList>
            <consortium name="The Broad Institute Genome Sequencing Platform"/>
            <consortium name="The Broad Institute Genome Sequencing Center for Infectious Disease"/>
            <person name="Cerqueira G."/>
            <person name="Feldgarden M."/>
            <person name="Courvalin P."/>
            <person name="Perichon B."/>
            <person name="Grillot-Courvalin C."/>
            <person name="Clermont D."/>
            <person name="Rocha E."/>
            <person name="Yoon E.-J."/>
            <person name="Nemec A."/>
            <person name="Young S.K."/>
            <person name="Zeng Q."/>
            <person name="Gargeya S."/>
            <person name="Fitzgerald M."/>
            <person name="Abouelleil A."/>
            <person name="Alvarado L."/>
            <person name="Berlin A.M."/>
            <person name="Chapman S.B."/>
            <person name="Dewar J."/>
            <person name="Goldberg J."/>
            <person name="Griggs A."/>
            <person name="Gujja S."/>
            <person name="Hansen M."/>
            <person name="Howarth C."/>
            <person name="Imamovic A."/>
            <person name="Larimer J."/>
            <person name="McCowan C."/>
            <person name="Murphy C."/>
            <person name="Pearson M."/>
            <person name="Priest M."/>
            <person name="Roberts A."/>
            <person name="Saif S."/>
            <person name="Shea T."/>
            <person name="Sykes S."/>
            <person name="Wortman J."/>
            <person name="Nusbaum C."/>
            <person name="Birren B."/>
        </authorList>
    </citation>
    <scope>NUCLEOTIDE SEQUENCE [LARGE SCALE GENOMIC DNA]</scope>
    <source>
        <strain evidence="2 3">CIP 110306</strain>
    </source>
</reference>
<accession>A0A829HHE6</accession>
<feature type="coiled-coil region" evidence="1">
    <location>
        <begin position="87"/>
        <end position="114"/>
    </location>
</feature>
<evidence type="ECO:0000313" key="2">
    <source>
        <dbReference type="EMBL" id="EPF80430.1"/>
    </source>
</evidence>
<keyword evidence="3" id="KW-1185">Reference proteome</keyword>
<proteinExistence type="predicted"/>
<dbReference type="Proteomes" id="UP000014523">
    <property type="component" value="Unassembled WGS sequence"/>
</dbReference>